<dbReference type="Proteomes" id="UP001499915">
    <property type="component" value="Unassembled WGS sequence"/>
</dbReference>
<evidence type="ECO:0000313" key="4">
    <source>
        <dbReference type="Proteomes" id="UP001499915"/>
    </source>
</evidence>
<evidence type="ECO:0000256" key="1">
    <source>
        <dbReference type="SAM" id="Phobius"/>
    </source>
</evidence>
<keyword evidence="1" id="KW-0472">Membrane</keyword>
<evidence type="ECO:0000313" key="3">
    <source>
        <dbReference type="EMBL" id="GAA0687926.1"/>
    </source>
</evidence>
<dbReference type="PANTHER" id="PTHR40940:SF1">
    <property type="entry name" value="PROTEIN BATD"/>
    <property type="match status" value="1"/>
</dbReference>
<dbReference type="EMBL" id="BAAAET010000001">
    <property type="protein sequence ID" value="GAA0687926.1"/>
    <property type="molecule type" value="Genomic_DNA"/>
</dbReference>
<keyword evidence="1" id="KW-0812">Transmembrane</keyword>
<protein>
    <recommendedName>
        <fullName evidence="5">Oxygen tolerance</fullName>
    </recommendedName>
</protein>
<gene>
    <name evidence="3" type="ORF">GCM10009104_12660</name>
</gene>
<organism evidence="3 4">
    <name type="scientific">Marinobacterium maritimum</name>
    <dbReference type="NCBI Taxonomy" id="500162"/>
    <lineage>
        <taxon>Bacteria</taxon>
        <taxon>Pseudomonadati</taxon>
        <taxon>Pseudomonadota</taxon>
        <taxon>Gammaproteobacteria</taxon>
        <taxon>Oceanospirillales</taxon>
        <taxon>Oceanospirillaceae</taxon>
        <taxon>Marinobacterium</taxon>
    </lineage>
</organism>
<evidence type="ECO:0008006" key="5">
    <source>
        <dbReference type="Google" id="ProtNLM"/>
    </source>
</evidence>
<sequence length="417" mass="46379">MWIKSLMLCIGLTLQAAAAEEVRLDARLQPESDIRAGQPLYYEIDVLTDTWLTGTPDFSRFQVPGTLITFEGSQGRTIQRNIEGKRYFGLSYRYRLIPLESGVTTLPGLQLEVPVGQSDKPVAVTLPARSFAVQPLPAAEAAGISLLATDIQLSQSLRPATLSIQTGQPLIREIRVQAQGALALSIPRPQALAKPSPAGTELPAEVKALTDQRGHSIGGERIEQVRYLPEETGTLTLPAVELAWWDIDEGKVKRTRLPELVVEVTAAETSLNEQLALAGQRLAHQVSRRFPGSWAGLAVTLALVFWALRRYRRSALGLFRVQFGRLHQHWRDSRFGTRHQAVRELKKTPAELTSTYRLIQTRYCSPSIRNAPLDPESQQNLLDGLAHYYGPSPDPTKGQPKMLRALRRLIIPKRSQE</sequence>
<keyword evidence="4" id="KW-1185">Reference proteome</keyword>
<feature type="transmembrane region" description="Helical" evidence="1">
    <location>
        <begin position="290"/>
        <end position="308"/>
    </location>
</feature>
<accession>A0ABN1I4E5</accession>
<reference evidence="3 4" key="1">
    <citation type="journal article" date="2019" name="Int. J. Syst. Evol. Microbiol.">
        <title>The Global Catalogue of Microorganisms (GCM) 10K type strain sequencing project: providing services to taxonomists for standard genome sequencing and annotation.</title>
        <authorList>
            <consortium name="The Broad Institute Genomics Platform"/>
            <consortium name="The Broad Institute Genome Sequencing Center for Infectious Disease"/>
            <person name="Wu L."/>
            <person name="Ma J."/>
        </authorList>
    </citation>
    <scope>NUCLEOTIDE SEQUENCE [LARGE SCALE GENOMIC DNA]</scope>
    <source>
        <strain evidence="3 4">JCM 15134</strain>
    </source>
</reference>
<dbReference type="PANTHER" id="PTHR40940">
    <property type="entry name" value="PROTEIN BATD-RELATED"/>
    <property type="match status" value="1"/>
</dbReference>
<keyword evidence="1" id="KW-1133">Transmembrane helix</keyword>
<proteinExistence type="predicted"/>
<evidence type="ECO:0000256" key="2">
    <source>
        <dbReference type="SAM" id="SignalP"/>
    </source>
</evidence>
<dbReference type="InterPro" id="IPR025738">
    <property type="entry name" value="BatD"/>
</dbReference>
<feature type="chain" id="PRO_5046725888" description="Oxygen tolerance" evidence="2">
    <location>
        <begin position="19"/>
        <end position="417"/>
    </location>
</feature>
<keyword evidence="2" id="KW-0732">Signal</keyword>
<feature type="signal peptide" evidence="2">
    <location>
        <begin position="1"/>
        <end position="18"/>
    </location>
</feature>
<name>A0ABN1I4E5_9GAMM</name>
<comment type="caution">
    <text evidence="3">The sequence shown here is derived from an EMBL/GenBank/DDBJ whole genome shotgun (WGS) entry which is preliminary data.</text>
</comment>